<organism evidence="12 13">
    <name type="scientific">Anopheles albimanus</name>
    <name type="common">New world malaria mosquito</name>
    <dbReference type="NCBI Taxonomy" id="7167"/>
    <lineage>
        <taxon>Eukaryota</taxon>
        <taxon>Metazoa</taxon>
        <taxon>Ecdysozoa</taxon>
        <taxon>Arthropoda</taxon>
        <taxon>Hexapoda</taxon>
        <taxon>Insecta</taxon>
        <taxon>Pterygota</taxon>
        <taxon>Neoptera</taxon>
        <taxon>Endopterygota</taxon>
        <taxon>Diptera</taxon>
        <taxon>Nematocera</taxon>
        <taxon>Culicoidea</taxon>
        <taxon>Culicidae</taxon>
        <taxon>Anophelinae</taxon>
        <taxon>Anopheles</taxon>
    </lineage>
</organism>
<name>A0A8W7K8K1_ANOAL</name>
<dbReference type="PRINTS" id="PR00619">
    <property type="entry name" value="GATAZNFINGER"/>
</dbReference>
<dbReference type="GO" id="GO:0000122">
    <property type="term" value="P:negative regulation of transcription by RNA polymerase II"/>
    <property type="evidence" value="ECO:0007669"/>
    <property type="project" value="TreeGrafter"/>
</dbReference>
<keyword evidence="5" id="KW-0805">Transcription regulation</keyword>
<reference evidence="12 13" key="1">
    <citation type="journal article" date="2017" name="G3 (Bethesda)">
        <title>The Physical Genome Mapping of Anopheles albimanus Corrected Scaffold Misassemblies and Identified Interarm Rearrangements in Genus Anopheles.</title>
        <authorList>
            <person name="Artemov G.N."/>
            <person name="Peery A.N."/>
            <person name="Jiang X."/>
            <person name="Tu Z."/>
            <person name="Stegniy V.N."/>
            <person name="Sharakhova M.V."/>
            <person name="Sharakhov I.V."/>
        </authorList>
    </citation>
    <scope>NUCLEOTIDE SEQUENCE [LARGE SCALE GENOMIC DNA]</scope>
    <source>
        <strain evidence="12 13">ALBI9_A</strain>
    </source>
</reference>
<dbReference type="Proteomes" id="UP000069272">
    <property type="component" value="Chromosome 2R"/>
</dbReference>
<dbReference type="SMART" id="SM00401">
    <property type="entry name" value="ZnF_GATA"/>
    <property type="match status" value="2"/>
</dbReference>
<feature type="compositionally biased region" description="Basic residues" evidence="10">
    <location>
        <begin position="476"/>
        <end position="489"/>
    </location>
</feature>
<comment type="subcellular location">
    <subcellularLocation>
        <location evidence="1">Nucleus</location>
    </subcellularLocation>
</comment>
<dbReference type="GO" id="GO:0000978">
    <property type="term" value="F:RNA polymerase II cis-regulatory region sequence-specific DNA binding"/>
    <property type="evidence" value="ECO:0007669"/>
    <property type="project" value="TreeGrafter"/>
</dbReference>
<evidence type="ECO:0000256" key="6">
    <source>
        <dbReference type="ARBA" id="ARBA00023125"/>
    </source>
</evidence>
<dbReference type="PANTHER" id="PTHR10071">
    <property type="entry name" value="TRANSCRIPTION FACTOR GATA FAMILY MEMBER"/>
    <property type="match status" value="1"/>
</dbReference>
<evidence type="ECO:0000256" key="1">
    <source>
        <dbReference type="ARBA" id="ARBA00004123"/>
    </source>
</evidence>
<evidence type="ECO:0000256" key="9">
    <source>
        <dbReference type="PROSITE-ProRule" id="PRU00094"/>
    </source>
</evidence>
<protein>
    <recommendedName>
        <fullName evidence="11">GATA-type domain-containing protein</fullName>
    </recommendedName>
</protein>
<evidence type="ECO:0000256" key="4">
    <source>
        <dbReference type="ARBA" id="ARBA00022833"/>
    </source>
</evidence>
<dbReference type="PROSITE" id="PS00344">
    <property type="entry name" value="GATA_ZN_FINGER_1"/>
    <property type="match status" value="2"/>
</dbReference>
<accession>A0A8W7K8K1</accession>
<feature type="region of interest" description="Disordered" evidence="10">
    <location>
        <begin position="1"/>
        <end position="47"/>
    </location>
</feature>
<evidence type="ECO:0000313" key="13">
    <source>
        <dbReference type="Proteomes" id="UP000069272"/>
    </source>
</evidence>
<dbReference type="InterPro" id="IPR000679">
    <property type="entry name" value="Znf_GATA"/>
</dbReference>
<dbReference type="InterPro" id="IPR013088">
    <property type="entry name" value="Znf_NHR/GATA"/>
</dbReference>
<dbReference type="FunFam" id="3.30.50.10:FF:000032">
    <property type="entry name" value="Transcription factor GATA-3"/>
    <property type="match status" value="1"/>
</dbReference>
<dbReference type="GO" id="GO:0008270">
    <property type="term" value="F:zinc ion binding"/>
    <property type="evidence" value="ECO:0007669"/>
    <property type="project" value="UniProtKB-KW"/>
</dbReference>
<proteinExistence type="predicted"/>
<evidence type="ECO:0000259" key="11">
    <source>
        <dbReference type="PROSITE" id="PS50114"/>
    </source>
</evidence>
<feature type="region of interest" description="Disordered" evidence="10">
    <location>
        <begin position="336"/>
        <end position="362"/>
    </location>
</feature>
<dbReference type="InterPro" id="IPR039355">
    <property type="entry name" value="Transcription_factor_GATA"/>
</dbReference>
<dbReference type="KEGG" id="aali:118456664"/>
<evidence type="ECO:0000256" key="7">
    <source>
        <dbReference type="ARBA" id="ARBA00023163"/>
    </source>
</evidence>
<dbReference type="CTD" id="2896"/>
<feature type="domain" description="GATA-type" evidence="11">
    <location>
        <begin position="423"/>
        <end position="476"/>
    </location>
</feature>
<dbReference type="PANTHER" id="PTHR10071:SF281">
    <property type="entry name" value="BOX A-BINDING FACTOR-RELATED"/>
    <property type="match status" value="1"/>
</dbReference>
<feature type="domain" description="GATA-type" evidence="11">
    <location>
        <begin position="363"/>
        <end position="417"/>
    </location>
</feature>
<evidence type="ECO:0000313" key="12">
    <source>
        <dbReference type="EnsemblMetazoa" id="AALB016351-PA"/>
    </source>
</evidence>
<dbReference type="GO" id="GO:0000981">
    <property type="term" value="F:DNA-binding transcription factor activity, RNA polymerase II-specific"/>
    <property type="evidence" value="ECO:0007669"/>
    <property type="project" value="TreeGrafter"/>
</dbReference>
<dbReference type="Pfam" id="PF00320">
    <property type="entry name" value="GATA"/>
    <property type="match status" value="2"/>
</dbReference>
<dbReference type="AlphaFoldDB" id="A0A8W7K8K1"/>
<evidence type="ECO:0000256" key="10">
    <source>
        <dbReference type="SAM" id="MobiDB-lite"/>
    </source>
</evidence>
<dbReference type="EnsemblMetazoa" id="AALB016351-RA">
    <property type="protein sequence ID" value="AALB016351-PA"/>
    <property type="gene ID" value="AALB016351"/>
</dbReference>
<feature type="compositionally biased region" description="Gly residues" evidence="10">
    <location>
        <begin position="217"/>
        <end position="228"/>
    </location>
</feature>
<dbReference type="GO" id="GO:0005634">
    <property type="term" value="C:nucleus"/>
    <property type="evidence" value="ECO:0007669"/>
    <property type="project" value="UniProtKB-SubCell"/>
</dbReference>
<dbReference type="PROSITE" id="PS50114">
    <property type="entry name" value="GATA_ZN_FINGER_2"/>
    <property type="match status" value="2"/>
</dbReference>
<dbReference type="CDD" id="cd00202">
    <property type="entry name" value="ZnF_GATA"/>
    <property type="match status" value="2"/>
</dbReference>
<evidence type="ECO:0000256" key="5">
    <source>
        <dbReference type="ARBA" id="ARBA00023015"/>
    </source>
</evidence>
<reference evidence="12" key="2">
    <citation type="submission" date="2022-08" db="UniProtKB">
        <authorList>
            <consortium name="EnsemblMetazoa"/>
        </authorList>
    </citation>
    <scope>IDENTIFICATION</scope>
    <source>
        <strain evidence="12">STECLA/ALBI9_A</strain>
    </source>
</reference>
<evidence type="ECO:0000256" key="8">
    <source>
        <dbReference type="ARBA" id="ARBA00023242"/>
    </source>
</evidence>
<dbReference type="SUPFAM" id="SSF57716">
    <property type="entry name" value="Glucocorticoid receptor-like (DNA-binding domain)"/>
    <property type="match status" value="2"/>
</dbReference>
<keyword evidence="13" id="KW-1185">Reference proteome</keyword>
<feature type="compositionally biased region" description="Polar residues" evidence="10">
    <location>
        <begin position="339"/>
        <end position="350"/>
    </location>
</feature>
<keyword evidence="2" id="KW-0479">Metal-binding</keyword>
<keyword evidence="8" id="KW-0539">Nucleus</keyword>
<keyword evidence="6" id="KW-0238">DNA-binding</keyword>
<dbReference type="RefSeq" id="XP_035773512.1">
    <property type="nucleotide sequence ID" value="XM_035917619.1"/>
</dbReference>
<dbReference type="GO" id="GO:0045165">
    <property type="term" value="P:cell fate commitment"/>
    <property type="evidence" value="ECO:0007669"/>
    <property type="project" value="TreeGrafter"/>
</dbReference>
<evidence type="ECO:0000256" key="2">
    <source>
        <dbReference type="ARBA" id="ARBA00022723"/>
    </source>
</evidence>
<keyword evidence="7" id="KW-0804">Transcription</keyword>
<feature type="region of interest" description="Disordered" evidence="10">
    <location>
        <begin position="472"/>
        <end position="492"/>
    </location>
</feature>
<feature type="compositionally biased region" description="Low complexity" evidence="10">
    <location>
        <begin position="115"/>
        <end position="131"/>
    </location>
</feature>
<feature type="region of interest" description="Disordered" evidence="10">
    <location>
        <begin position="98"/>
        <end position="146"/>
    </location>
</feature>
<evidence type="ECO:0000256" key="3">
    <source>
        <dbReference type="ARBA" id="ARBA00022771"/>
    </source>
</evidence>
<dbReference type="GO" id="GO:0045944">
    <property type="term" value="P:positive regulation of transcription by RNA polymerase II"/>
    <property type="evidence" value="ECO:0007669"/>
    <property type="project" value="TreeGrafter"/>
</dbReference>
<feature type="region of interest" description="Disordered" evidence="10">
    <location>
        <begin position="217"/>
        <end position="296"/>
    </location>
</feature>
<dbReference type="GeneID" id="118456664"/>
<dbReference type="Gene3D" id="3.30.50.10">
    <property type="entry name" value="Erythroid Transcription Factor GATA-1, subunit A"/>
    <property type="match status" value="2"/>
</dbReference>
<dbReference type="FunFam" id="3.30.50.10:FF:000036">
    <property type="entry name" value="Endothelial transcription factor GATA-2"/>
    <property type="match status" value="1"/>
</dbReference>
<feature type="compositionally biased region" description="Gly residues" evidence="10">
    <location>
        <begin position="239"/>
        <end position="296"/>
    </location>
</feature>
<dbReference type="OrthoDB" id="515401at2759"/>
<dbReference type="RefSeq" id="XP_035773513.1">
    <property type="nucleotide sequence ID" value="XM_035917620.1"/>
</dbReference>
<sequence>MDMTSAAEARSWYDNQRLGGSPGTSAALGHQTAAVDPSEMNPFYPLENGSHRRYYPTSYGPHASRMSSSHVSPQVCRPHFHGPLSWLSDPPKPIASGSAWGSPFACPQDPQDKLGVQVQGPGQSGQHLFSFPPTPPKDSTPDSVQTAPAEYQATINAFMHQAQVVSSNNGLGGGGGGGGGIGGGGGGGSTGGGGGHSSEGGCGLDVKPCLTGGNGSSGAGGGAGGTAGGQNQPKQREGTGIGGGASSGANAGGGGSSGGGGGGGGHGGQSVPGSVGGPHGGHGGVGPNTSGAGTGSGGLFDGGVSAAAAAQSAAYGVGGYDTSGGYGGYHHNGAVGSFAQPNSRQPTMNSPHMKPQRTKARTSAEGRECVNCGATSTPLWRRDGTGHYLCNACGLYYKMNGQNRPLIKPKRRLVSQSLQSAARRAGTSCANCKTTTTTLWRRNQGGEPVCNACGLYYKLHNVNRPLTMKKEGIQTRNRKLSSKSKKKKGIPGSCLPLGSHLGDLMKPLDHKPSFPGGFPGSMGQHGHLSGGLHPAHTHMHGGWYATGMGALGTSGGLQNGFGGAGSLGGGVVPHSQSYHLGLNSMSWRSEYT</sequence>
<keyword evidence="3 9" id="KW-0863">Zinc-finger</keyword>
<keyword evidence="4" id="KW-0862">Zinc</keyword>